<dbReference type="EMBL" id="CM055111">
    <property type="protein sequence ID" value="KAJ7518872.1"/>
    <property type="molecule type" value="Genomic_DNA"/>
</dbReference>
<sequence length="636" mass="71499">MEGNKDQSGGDVHVAVEVTGSAYGSHSSSLPVYLKFEDVKYKILLKPKHKISWRFVKPAIVVPTEKEILHGVSGSVAPGEVLAIMGPSVCGKTTLLNVFGGRVSQANVTDSVTYNELPYNKSLRRRIGFVAQDDVLYPHLTVTETLMYAALLRLPNSFTKQQKIQRVEEIISSRMWCRCRDTIIRGRFLRGISGGERKRVCIGHEILIDPSLLLLDEPTSGLDSTIALKVIQLIQSIAQGGRTVVTSIHQPSTRLFYMFSKVILLSKGQIIYYGKAAEAMDYFFSIGLSPAMAMNPAPDLLLDVANGNLDAISIPPALDIKFLQYLVAKFNLGTVIQENNKQLESVFFKEELKEAILEKQEWSTSWWQQFYVLLIRGLAERRHEDLGSYRMFQVTAMSIIVGLLWGQSNTQTENRLVDQVGLLFFISMFWTFVPMFMAMHTFPLERAMLAKERASNMYRLSAYFLSRTLGDVPMDMLLIFTFITIVYFTTHLRMTPQAFILTLLTVILQTMATQGLGLFVGATMMDVRKGTTLATVLMHTFMLTGGYYIQHILVSIKWLKYLSFNYQSFKLLWKVKYSANQRYSCSSPEGCSINTSPSIHNVQLGGGGAEAGVLLLLFAAYRILGYVALWRMEIGV</sequence>
<keyword evidence="2" id="KW-1185">Reference proteome</keyword>
<dbReference type="Proteomes" id="UP001162992">
    <property type="component" value="Chromosome 20"/>
</dbReference>
<accession>A0ACC2AMU9</accession>
<name>A0ACC2AMU9_DIPCM</name>
<protein>
    <submittedName>
        <fullName evidence="1">Uncharacterized protein</fullName>
    </submittedName>
</protein>
<organism evidence="1 2">
    <name type="scientific">Diphasiastrum complanatum</name>
    <name type="common">Issler's clubmoss</name>
    <name type="synonym">Lycopodium complanatum</name>
    <dbReference type="NCBI Taxonomy" id="34168"/>
    <lineage>
        <taxon>Eukaryota</taxon>
        <taxon>Viridiplantae</taxon>
        <taxon>Streptophyta</taxon>
        <taxon>Embryophyta</taxon>
        <taxon>Tracheophyta</taxon>
        <taxon>Lycopodiopsida</taxon>
        <taxon>Lycopodiales</taxon>
        <taxon>Lycopodiaceae</taxon>
        <taxon>Lycopodioideae</taxon>
        <taxon>Diphasiastrum</taxon>
    </lineage>
</organism>
<proteinExistence type="predicted"/>
<comment type="caution">
    <text evidence="1">The sequence shown here is derived from an EMBL/GenBank/DDBJ whole genome shotgun (WGS) entry which is preliminary data.</text>
</comment>
<evidence type="ECO:0000313" key="2">
    <source>
        <dbReference type="Proteomes" id="UP001162992"/>
    </source>
</evidence>
<evidence type="ECO:0000313" key="1">
    <source>
        <dbReference type="EMBL" id="KAJ7518872.1"/>
    </source>
</evidence>
<reference evidence="2" key="1">
    <citation type="journal article" date="2024" name="Proc. Natl. Acad. Sci. U.S.A.">
        <title>Extraordinary preservation of gene collinearity over three hundred million years revealed in homosporous lycophytes.</title>
        <authorList>
            <person name="Li C."/>
            <person name="Wickell D."/>
            <person name="Kuo L.Y."/>
            <person name="Chen X."/>
            <person name="Nie B."/>
            <person name="Liao X."/>
            <person name="Peng D."/>
            <person name="Ji J."/>
            <person name="Jenkins J."/>
            <person name="Williams M."/>
            <person name="Shu S."/>
            <person name="Plott C."/>
            <person name="Barry K."/>
            <person name="Rajasekar S."/>
            <person name="Grimwood J."/>
            <person name="Han X."/>
            <person name="Sun S."/>
            <person name="Hou Z."/>
            <person name="He W."/>
            <person name="Dai G."/>
            <person name="Sun C."/>
            <person name="Schmutz J."/>
            <person name="Leebens-Mack J.H."/>
            <person name="Li F.W."/>
            <person name="Wang L."/>
        </authorList>
    </citation>
    <scope>NUCLEOTIDE SEQUENCE [LARGE SCALE GENOMIC DNA]</scope>
    <source>
        <strain evidence="2">cv. PW_Plant_1</strain>
    </source>
</reference>
<gene>
    <name evidence="1" type="ORF">O6H91_20G013000</name>
</gene>